<evidence type="ECO:0000256" key="6">
    <source>
        <dbReference type="ARBA" id="ARBA00022844"/>
    </source>
</evidence>
<evidence type="ECO:0000256" key="1">
    <source>
        <dbReference type="ARBA" id="ARBA00004328"/>
    </source>
</evidence>
<sequence length="424" mass="49054">MDVERVAQIAQEQIDKEAASNPAVKTMMKIVREFIHQHRVMCYGGTAINNLLPPADQFYDFSVDIPDYDFFSETPQVHSAKLADRLASAGFTSVQVKPGVHLGTFKVFCDYIPVADISHMDKPIFRKLWEDSIEKDGLHYVPPNYLRMAVYLELSRPKGDVSRWKKVYERLQKLNRAHPMTCPKQEAEVSSVFLDDDMRNQIKELIKKEKSVLLGFNASMIQSSKHQRKWMLPLDVLATPERREEVVHSFGSLFARHERVRSKDFPAYGELMPPHTDIYDSETKSLLVRVYETTACHSYNESPSGLYVASVPTLLQFFLAALYASNEFRDPFPEQRFLCTAEHLVNLANENVKRRYKILTPLTCIGKQPSLVDMRVEHSEMYEKLSGDKNSREFLELFFTYNPTELTKTQRQKVRRSLKKTLKN</sequence>
<keyword evidence="7" id="KW-0804">Transcription</keyword>
<evidence type="ECO:0000256" key="7">
    <source>
        <dbReference type="ARBA" id="ARBA00023163"/>
    </source>
</evidence>
<keyword evidence="6" id="KW-0946">Virion</keyword>
<dbReference type="InterPro" id="IPR045355">
    <property type="entry name" value="PolyA_pol_cat_su"/>
</dbReference>
<dbReference type="Pfam" id="PF19244">
    <property type="entry name" value="Poly_A_pol_cat"/>
    <property type="match status" value="1"/>
</dbReference>
<keyword evidence="2" id="KW-0507">mRNA processing</keyword>
<name>A0A6C0CIS6_9ZZZZ</name>
<keyword evidence="3" id="KW-0808">Transferase</keyword>
<evidence type="ECO:0000256" key="2">
    <source>
        <dbReference type="ARBA" id="ARBA00022664"/>
    </source>
</evidence>
<protein>
    <recommendedName>
        <fullName evidence="8">Poly(A) polymerase catalytic subunit domain-containing protein</fullName>
    </recommendedName>
</protein>
<dbReference type="EMBL" id="MN739416">
    <property type="protein sequence ID" value="QHT03780.1"/>
    <property type="molecule type" value="Genomic_DNA"/>
</dbReference>
<comment type="subcellular location">
    <subcellularLocation>
        <location evidence="1">Virion</location>
    </subcellularLocation>
</comment>
<evidence type="ECO:0000256" key="4">
    <source>
        <dbReference type="ARBA" id="ARBA00022741"/>
    </source>
</evidence>
<evidence type="ECO:0000313" key="9">
    <source>
        <dbReference type="EMBL" id="QHT03780.1"/>
    </source>
</evidence>
<feature type="domain" description="Poly(A) polymerase catalytic subunit" evidence="8">
    <location>
        <begin position="30"/>
        <end position="158"/>
    </location>
</feature>
<accession>A0A6C0CIS6</accession>
<dbReference type="GO" id="GO:0044423">
    <property type="term" value="C:virion component"/>
    <property type="evidence" value="ECO:0007669"/>
    <property type="project" value="UniProtKB-KW"/>
</dbReference>
<dbReference type="AlphaFoldDB" id="A0A6C0CIS6"/>
<evidence type="ECO:0000256" key="3">
    <source>
        <dbReference type="ARBA" id="ARBA00022679"/>
    </source>
</evidence>
<organism evidence="9">
    <name type="scientific">viral metagenome</name>
    <dbReference type="NCBI Taxonomy" id="1070528"/>
    <lineage>
        <taxon>unclassified sequences</taxon>
        <taxon>metagenomes</taxon>
        <taxon>organismal metagenomes</taxon>
    </lineage>
</organism>
<dbReference type="GO" id="GO:0006397">
    <property type="term" value="P:mRNA processing"/>
    <property type="evidence" value="ECO:0007669"/>
    <property type="project" value="UniProtKB-KW"/>
</dbReference>
<dbReference type="GO" id="GO:0005524">
    <property type="term" value="F:ATP binding"/>
    <property type="evidence" value="ECO:0007669"/>
    <property type="project" value="UniProtKB-KW"/>
</dbReference>
<evidence type="ECO:0000259" key="8">
    <source>
        <dbReference type="Pfam" id="PF19244"/>
    </source>
</evidence>
<keyword evidence="4" id="KW-0547">Nucleotide-binding</keyword>
<evidence type="ECO:0000256" key="5">
    <source>
        <dbReference type="ARBA" id="ARBA00022840"/>
    </source>
</evidence>
<keyword evidence="5" id="KW-0067">ATP-binding</keyword>
<dbReference type="GO" id="GO:0016740">
    <property type="term" value="F:transferase activity"/>
    <property type="evidence" value="ECO:0007669"/>
    <property type="project" value="UniProtKB-KW"/>
</dbReference>
<reference evidence="9" key="1">
    <citation type="journal article" date="2020" name="Nature">
        <title>Giant virus diversity and host interactions through global metagenomics.</title>
        <authorList>
            <person name="Schulz F."/>
            <person name="Roux S."/>
            <person name="Paez-Espino D."/>
            <person name="Jungbluth S."/>
            <person name="Walsh D.A."/>
            <person name="Denef V.J."/>
            <person name="McMahon K.D."/>
            <person name="Konstantinidis K.T."/>
            <person name="Eloe-Fadrosh E.A."/>
            <person name="Kyrpides N.C."/>
            <person name="Woyke T."/>
        </authorList>
    </citation>
    <scope>NUCLEOTIDE SEQUENCE</scope>
    <source>
        <strain evidence="9">GVMAG-M-3300021120-1</strain>
    </source>
</reference>
<proteinExistence type="predicted"/>